<dbReference type="Gramene" id="LPERR04G02220.1">
    <property type="protein sequence ID" value="LPERR04G02220.1"/>
    <property type="gene ID" value="LPERR04G02220"/>
</dbReference>
<dbReference type="Proteomes" id="UP000032180">
    <property type="component" value="Chromosome 4"/>
</dbReference>
<accession>A0A0D9W2G3</accession>
<name>A0A0D9W2G3_9ORYZ</name>
<reference evidence="1 2" key="1">
    <citation type="submission" date="2012-08" db="EMBL/GenBank/DDBJ databases">
        <title>Oryza genome evolution.</title>
        <authorList>
            <person name="Wing R.A."/>
        </authorList>
    </citation>
    <scope>NUCLEOTIDE SEQUENCE</scope>
</reference>
<reference evidence="2" key="2">
    <citation type="submission" date="2013-12" db="EMBL/GenBank/DDBJ databases">
        <authorList>
            <person name="Yu Y."/>
            <person name="Lee S."/>
            <person name="de Baynast K."/>
            <person name="Wissotski M."/>
            <person name="Liu L."/>
            <person name="Talag J."/>
            <person name="Goicoechea J."/>
            <person name="Angelova A."/>
            <person name="Jetty R."/>
            <person name="Kudrna D."/>
            <person name="Golser W."/>
            <person name="Rivera L."/>
            <person name="Zhang J."/>
            <person name="Wing R."/>
        </authorList>
    </citation>
    <scope>NUCLEOTIDE SEQUENCE</scope>
</reference>
<dbReference type="Pfam" id="PF04578">
    <property type="entry name" value="DUF594"/>
    <property type="match status" value="1"/>
</dbReference>
<evidence type="ECO:0000313" key="1">
    <source>
        <dbReference type="EnsemblPlants" id="LPERR04G02220.1"/>
    </source>
</evidence>
<dbReference type="STRING" id="77586.A0A0D9W2G3"/>
<dbReference type="HOGENOM" id="CLU_008762_4_1_1"/>
<protein>
    <recommendedName>
        <fullName evidence="3">DUF4220 domain-containing protein</fullName>
    </recommendedName>
</protein>
<proteinExistence type="predicted"/>
<dbReference type="eggNOG" id="ENOG502QSWW">
    <property type="taxonomic scope" value="Eukaryota"/>
</dbReference>
<organism evidence="1 2">
    <name type="scientific">Leersia perrieri</name>
    <dbReference type="NCBI Taxonomy" id="77586"/>
    <lineage>
        <taxon>Eukaryota</taxon>
        <taxon>Viridiplantae</taxon>
        <taxon>Streptophyta</taxon>
        <taxon>Embryophyta</taxon>
        <taxon>Tracheophyta</taxon>
        <taxon>Spermatophyta</taxon>
        <taxon>Magnoliopsida</taxon>
        <taxon>Liliopsida</taxon>
        <taxon>Poales</taxon>
        <taxon>Poaceae</taxon>
        <taxon>BOP clade</taxon>
        <taxon>Oryzoideae</taxon>
        <taxon>Oryzeae</taxon>
        <taxon>Oryzinae</taxon>
        <taxon>Leersia</taxon>
    </lineage>
</organism>
<evidence type="ECO:0008006" key="3">
    <source>
        <dbReference type="Google" id="ProtNLM"/>
    </source>
</evidence>
<sequence>MGCPSVAIKMQQVDEEMGRQNGPVFNPTTFSLSKGTIALTQIETGETFLWACNNSGSSDTILTWHIATSILEVRHSYKQGSPLISVHKVAATHLSRYCVYLMSCYPELLPDNNIKWIKSLYKVIRMDSQLALIGHDVATGLSDPEAKYKKVVDLLTANSNDEVLKNGVRLGKQFVDLMDEEMAWRVMAIFWSEMVLYIAQSSSAQAHLEAIARGCELLTPLWALLAHAGIVSLP</sequence>
<keyword evidence="2" id="KW-1185">Reference proteome</keyword>
<dbReference type="PANTHER" id="PTHR31325">
    <property type="entry name" value="OS01G0798800 PROTEIN-RELATED"/>
    <property type="match status" value="1"/>
</dbReference>
<dbReference type="AlphaFoldDB" id="A0A0D9W2G3"/>
<dbReference type="InterPro" id="IPR007658">
    <property type="entry name" value="DUF594"/>
</dbReference>
<evidence type="ECO:0000313" key="2">
    <source>
        <dbReference type="Proteomes" id="UP000032180"/>
    </source>
</evidence>
<dbReference type="EnsemblPlants" id="LPERR04G02220.1">
    <property type="protein sequence ID" value="LPERR04G02220.1"/>
    <property type="gene ID" value="LPERR04G02220"/>
</dbReference>
<reference evidence="1" key="3">
    <citation type="submission" date="2015-04" db="UniProtKB">
        <authorList>
            <consortium name="EnsemblPlants"/>
        </authorList>
    </citation>
    <scope>IDENTIFICATION</scope>
</reference>